<dbReference type="Proteomes" id="UP000765160">
    <property type="component" value="Unassembled WGS sequence"/>
</dbReference>
<sequence length="189" mass="20157">MSQEFLDDRRRALEEAFFARETEAWRQRQREEAAAASRREALQAASGITDTALLDRLAAQGLEASTMAALSLVPLVMVGWADGTLDAKERDALLRAAAHSGIGDDSPARHSLTQWLSAPPPPALLETWSDYIRASTAGMDAAARQALKSGLLDRARAVAEAAGGFLGLGARISPAEAAMLEKLERAFAA</sequence>
<accession>A0ABX1ETJ6</accession>
<proteinExistence type="predicted"/>
<evidence type="ECO:0008006" key="3">
    <source>
        <dbReference type="Google" id="ProtNLM"/>
    </source>
</evidence>
<dbReference type="EMBL" id="JAAVTX010000001">
    <property type="protein sequence ID" value="NKE43613.1"/>
    <property type="molecule type" value="Genomic_DNA"/>
</dbReference>
<dbReference type="RefSeq" id="WP_168046753.1">
    <property type="nucleotide sequence ID" value="NZ_JAATJR010000001.1"/>
</dbReference>
<protein>
    <recommendedName>
        <fullName evidence="3">TerB family tellurite resistance protein</fullName>
    </recommendedName>
</protein>
<dbReference type="SUPFAM" id="SSF158682">
    <property type="entry name" value="TerB-like"/>
    <property type="match status" value="1"/>
</dbReference>
<evidence type="ECO:0000313" key="1">
    <source>
        <dbReference type="EMBL" id="NKE43613.1"/>
    </source>
</evidence>
<name>A0ABX1ETJ6_9PROT</name>
<keyword evidence="2" id="KW-1185">Reference proteome</keyword>
<dbReference type="InterPro" id="IPR029024">
    <property type="entry name" value="TerB-like"/>
</dbReference>
<comment type="caution">
    <text evidence="1">The sequence shown here is derived from an EMBL/GenBank/DDBJ whole genome shotgun (WGS) entry which is preliminary data.</text>
</comment>
<reference evidence="1 2" key="1">
    <citation type="submission" date="2020-03" db="EMBL/GenBank/DDBJ databases">
        <title>Roseomonas selenitidurans sp. nov. isolated from soil.</title>
        <authorList>
            <person name="Liu H."/>
        </authorList>
    </citation>
    <scope>NUCLEOTIDE SEQUENCE [LARGE SCALE GENOMIC DNA]</scope>
    <source>
        <strain evidence="1 2">JCM 15073</strain>
    </source>
</reference>
<evidence type="ECO:0000313" key="2">
    <source>
        <dbReference type="Proteomes" id="UP000765160"/>
    </source>
</evidence>
<organism evidence="1 2">
    <name type="scientific">Falsiroseomonas frigidaquae</name>
    <dbReference type="NCBI Taxonomy" id="487318"/>
    <lineage>
        <taxon>Bacteria</taxon>
        <taxon>Pseudomonadati</taxon>
        <taxon>Pseudomonadota</taxon>
        <taxon>Alphaproteobacteria</taxon>
        <taxon>Acetobacterales</taxon>
        <taxon>Roseomonadaceae</taxon>
        <taxon>Falsiroseomonas</taxon>
    </lineage>
</organism>
<gene>
    <name evidence="1" type="ORF">HB662_02415</name>
</gene>